<dbReference type="OrthoDB" id="9803142at2"/>
<sequence>MAITGVLRPGHAQLRVLNLEEDVKFYRDVLGLVEMGRDSYGRVYFKGWDERDHHSLVIRQADRAGIDLFAFKVDGVATLDKLEGDLNAYGVETKRIPAGEMLNTGERVSFVIPNGHTIELYAEKKDVGNGLGYMNPEPWNAAAEKGIAPTRMDHALLGGVDLDGARDIFVNVLGFYLVEEVVAEDGKTQIAVWLSCSTKTHDIAFVRAPEDGKLHHVSYWLETWEKVLRAADIMSMNRVPVDIGPTRHGITRGATIYAFDRSGNRFETFSGGYIAYPDMHPLTWPIDHLPEGLDFAQRKLHETFLTVFS</sequence>
<accession>A0A366FH31</accession>
<dbReference type="RefSeq" id="WP_113889132.1">
    <property type="nucleotide sequence ID" value="NZ_QNRK01000010.1"/>
</dbReference>
<comment type="subunit">
    <text evidence="2">Homotetramer.</text>
</comment>
<dbReference type="Proteomes" id="UP000253529">
    <property type="component" value="Unassembled WGS sequence"/>
</dbReference>
<evidence type="ECO:0000259" key="8">
    <source>
        <dbReference type="PROSITE" id="PS51819"/>
    </source>
</evidence>
<dbReference type="AlphaFoldDB" id="A0A366FH31"/>
<keyword evidence="10" id="KW-1185">Reference proteome</keyword>
<dbReference type="InterPro" id="IPR017624">
    <property type="entry name" value="Catechol_2-3_dOase"/>
</dbReference>
<evidence type="ECO:0000256" key="7">
    <source>
        <dbReference type="ARBA" id="ARBA00023002"/>
    </source>
</evidence>
<name>A0A366FH31_9HYPH</name>
<reference evidence="9 10" key="1">
    <citation type="submission" date="2018-06" db="EMBL/GenBank/DDBJ databases">
        <title>Genomic Encyclopedia of Type Strains, Phase IV (KMG-IV): sequencing the most valuable type-strain genomes for metagenomic binning, comparative biology and taxonomic classification.</title>
        <authorList>
            <person name="Goeker M."/>
        </authorList>
    </citation>
    <scope>NUCLEOTIDE SEQUENCE [LARGE SCALE GENOMIC DNA]</scope>
    <source>
        <strain evidence="9 10">DSM 24875</strain>
    </source>
</reference>
<organism evidence="9 10">
    <name type="scientific">Roseiarcus fermentans</name>
    <dbReference type="NCBI Taxonomy" id="1473586"/>
    <lineage>
        <taxon>Bacteria</taxon>
        <taxon>Pseudomonadati</taxon>
        <taxon>Pseudomonadota</taxon>
        <taxon>Alphaproteobacteria</taxon>
        <taxon>Hyphomicrobiales</taxon>
        <taxon>Roseiarcaceae</taxon>
        <taxon>Roseiarcus</taxon>
    </lineage>
</organism>
<evidence type="ECO:0000313" key="9">
    <source>
        <dbReference type="EMBL" id="RBP13983.1"/>
    </source>
</evidence>
<evidence type="ECO:0000256" key="6">
    <source>
        <dbReference type="ARBA" id="ARBA00022964"/>
    </source>
</evidence>
<dbReference type="EMBL" id="QNRK01000010">
    <property type="protein sequence ID" value="RBP13983.1"/>
    <property type="molecule type" value="Genomic_DNA"/>
</dbReference>
<dbReference type="Pfam" id="PF00903">
    <property type="entry name" value="Glyoxalase"/>
    <property type="match status" value="1"/>
</dbReference>
<feature type="domain" description="VOC" evidence="8">
    <location>
        <begin position="8"/>
        <end position="123"/>
    </location>
</feature>
<keyword evidence="4" id="KW-0677">Repeat</keyword>
<dbReference type="Pfam" id="PF22247">
    <property type="entry name" value="Diox-like_N"/>
    <property type="match status" value="1"/>
</dbReference>
<protein>
    <submittedName>
        <fullName evidence="9">Catechol 2,3-dioxygenase</fullName>
    </submittedName>
</protein>
<evidence type="ECO:0000256" key="3">
    <source>
        <dbReference type="ARBA" id="ARBA00022723"/>
    </source>
</evidence>
<proteinExistence type="inferred from homology"/>
<dbReference type="PROSITE" id="PS51819">
    <property type="entry name" value="VOC"/>
    <property type="match status" value="2"/>
</dbReference>
<dbReference type="InterPro" id="IPR054560">
    <property type="entry name" value="XylE-like_N"/>
</dbReference>
<comment type="caution">
    <text evidence="9">The sequence shown here is derived from an EMBL/GenBank/DDBJ whole genome shotgun (WGS) entry which is preliminary data.</text>
</comment>
<comment type="similarity">
    <text evidence="1">Belongs to the extradiol ring-cleavage dioxygenase family.</text>
</comment>
<evidence type="ECO:0000256" key="1">
    <source>
        <dbReference type="ARBA" id="ARBA00008784"/>
    </source>
</evidence>
<dbReference type="GO" id="GO:0018577">
    <property type="term" value="F:catechol 2,3-dioxygenase activity"/>
    <property type="evidence" value="ECO:0007669"/>
    <property type="project" value="InterPro"/>
</dbReference>
<feature type="domain" description="VOC" evidence="8">
    <location>
        <begin position="151"/>
        <end position="271"/>
    </location>
</feature>
<dbReference type="GO" id="GO:0008198">
    <property type="term" value="F:ferrous iron binding"/>
    <property type="evidence" value="ECO:0007669"/>
    <property type="project" value="InterPro"/>
</dbReference>
<gene>
    <name evidence="9" type="ORF">DFR50_1106</name>
</gene>
<dbReference type="InterPro" id="IPR029068">
    <property type="entry name" value="Glyas_Bleomycin-R_OHBP_Dase"/>
</dbReference>
<keyword evidence="7" id="KW-0560">Oxidoreductase</keyword>
<dbReference type="SUPFAM" id="SSF54593">
    <property type="entry name" value="Glyoxalase/Bleomycin resistance protein/Dihydroxybiphenyl dioxygenase"/>
    <property type="match status" value="1"/>
</dbReference>
<dbReference type="Gene3D" id="3.10.180.10">
    <property type="entry name" value="2,3-Dihydroxybiphenyl 1,2-Dioxygenase, domain 1"/>
    <property type="match status" value="2"/>
</dbReference>
<evidence type="ECO:0000256" key="5">
    <source>
        <dbReference type="ARBA" id="ARBA00022797"/>
    </source>
</evidence>
<keyword evidence="5" id="KW-0058">Aromatic hydrocarbons catabolism</keyword>
<dbReference type="InterPro" id="IPR004360">
    <property type="entry name" value="Glyas_Fos-R_dOase_dom"/>
</dbReference>
<evidence type="ECO:0000256" key="4">
    <source>
        <dbReference type="ARBA" id="ARBA00022737"/>
    </source>
</evidence>
<evidence type="ECO:0000313" key="10">
    <source>
        <dbReference type="Proteomes" id="UP000253529"/>
    </source>
</evidence>
<dbReference type="InterPro" id="IPR037523">
    <property type="entry name" value="VOC_core"/>
</dbReference>
<evidence type="ECO:0000256" key="2">
    <source>
        <dbReference type="ARBA" id="ARBA00011881"/>
    </source>
</evidence>
<dbReference type="NCBIfam" id="TIGR03211">
    <property type="entry name" value="catechol_2_3"/>
    <property type="match status" value="1"/>
</dbReference>
<keyword evidence="6 9" id="KW-0223">Dioxygenase</keyword>
<keyword evidence="3" id="KW-0479">Metal-binding</keyword>